<comment type="subcellular location">
    <subcellularLocation>
        <location evidence="1">Endomembrane system</location>
        <topology evidence="1">Multi-pass membrane protein</topology>
    </subcellularLocation>
</comment>
<keyword evidence="4 7" id="KW-1133">Transmembrane helix</keyword>
<evidence type="ECO:0000313" key="8">
    <source>
        <dbReference type="EMBL" id="KAK4197678.1"/>
    </source>
</evidence>
<evidence type="ECO:0000256" key="1">
    <source>
        <dbReference type="ARBA" id="ARBA00004127"/>
    </source>
</evidence>
<dbReference type="GO" id="GO:0012505">
    <property type="term" value="C:endomembrane system"/>
    <property type="evidence" value="ECO:0007669"/>
    <property type="project" value="UniProtKB-SubCell"/>
</dbReference>
<accession>A0AAN7ASF9</accession>
<evidence type="ECO:0000256" key="6">
    <source>
        <dbReference type="SAM" id="MobiDB-lite"/>
    </source>
</evidence>
<dbReference type="InterPro" id="IPR008217">
    <property type="entry name" value="Ccc1_fam"/>
</dbReference>
<keyword evidence="3 7" id="KW-0812">Transmembrane</keyword>
<name>A0AAN7ASF9_9PEZI</name>
<evidence type="ECO:0000256" key="3">
    <source>
        <dbReference type="ARBA" id="ARBA00022692"/>
    </source>
</evidence>
<reference evidence="8" key="2">
    <citation type="submission" date="2023-05" db="EMBL/GenBank/DDBJ databases">
        <authorList>
            <consortium name="Lawrence Berkeley National Laboratory"/>
            <person name="Steindorff A."/>
            <person name="Hensen N."/>
            <person name="Bonometti L."/>
            <person name="Westerberg I."/>
            <person name="Brannstrom I.O."/>
            <person name="Guillou S."/>
            <person name="Cros-Aarteil S."/>
            <person name="Calhoun S."/>
            <person name="Haridas S."/>
            <person name="Kuo A."/>
            <person name="Mondo S."/>
            <person name="Pangilinan J."/>
            <person name="Riley R."/>
            <person name="Labutti K."/>
            <person name="Andreopoulos B."/>
            <person name="Lipzen A."/>
            <person name="Chen C."/>
            <person name="Yanf M."/>
            <person name="Daum C."/>
            <person name="Ng V."/>
            <person name="Clum A."/>
            <person name="Ohm R."/>
            <person name="Martin F."/>
            <person name="Silar P."/>
            <person name="Natvig D."/>
            <person name="Lalanne C."/>
            <person name="Gautier V."/>
            <person name="Ament-Velasquez S.L."/>
            <person name="Kruys A."/>
            <person name="Hutchinson M.I."/>
            <person name="Powell A.J."/>
            <person name="Barry K."/>
            <person name="Miller A.N."/>
            <person name="Grigoriev I.V."/>
            <person name="Debuchy R."/>
            <person name="Gladieux P."/>
            <person name="Thoren M.H."/>
            <person name="Johannesson H."/>
        </authorList>
    </citation>
    <scope>NUCLEOTIDE SEQUENCE</scope>
    <source>
        <strain evidence="8">CBS 315.58</strain>
    </source>
</reference>
<proteinExistence type="inferred from homology"/>
<feature type="transmembrane region" description="Helical" evidence="7">
    <location>
        <begin position="196"/>
        <end position="219"/>
    </location>
</feature>
<reference evidence="8" key="1">
    <citation type="journal article" date="2023" name="Mol. Phylogenet. Evol.">
        <title>Genome-scale phylogeny and comparative genomics of the fungal order Sordariales.</title>
        <authorList>
            <person name="Hensen N."/>
            <person name="Bonometti L."/>
            <person name="Westerberg I."/>
            <person name="Brannstrom I.O."/>
            <person name="Guillou S."/>
            <person name="Cros-Aarteil S."/>
            <person name="Calhoun S."/>
            <person name="Haridas S."/>
            <person name="Kuo A."/>
            <person name="Mondo S."/>
            <person name="Pangilinan J."/>
            <person name="Riley R."/>
            <person name="LaButti K."/>
            <person name="Andreopoulos B."/>
            <person name="Lipzen A."/>
            <person name="Chen C."/>
            <person name="Yan M."/>
            <person name="Daum C."/>
            <person name="Ng V."/>
            <person name="Clum A."/>
            <person name="Steindorff A."/>
            <person name="Ohm R.A."/>
            <person name="Martin F."/>
            <person name="Silar P."/>
            <person name="Natvig D.O."/>
            <person name="Lalanne C."/>
            <person name="Gautier V."/>
            <person name="Ament-Velasquez S.L."/>
            <person name="Kruys A."/>
            <person name="Hutchinson M.I."/>
            <person name="Powell A.J."/>
            <person name="Barry K."/>
            <person name="Miller A.N."/>
            <person name="Grigoriev I.V."/>
            <person name="Debuchy R."/>
            <person name="Gladieux P."/>
            <person name="Hiltunen Thoren M."/>
            <person name="Johannesson H."/>
        </authorList>
    </citation>
    <scope>NUCLEOTIDE SEQUENCE</scope>
    <source>
        <strain evidence="8">CBS 315.58</strain>
    </source>
</reference>
<feature type="compositionally biased region" description="Polar residues" evidence="6">
    <location>
        <begin position="1"/>
        <end position="12"/>
    </location>
</feature>
<evidence type="ECO:0000256" key="4">
    <source>
        <dbReference type="ARBA" id="ARBA00022989"/>
    </source>
</evidence>
<gene>
    <name evidence="8" type="ORF">QBC40DRAFT_256768</name>
</gene>
<evidence type="ECO:0000256" key="5">
    <source>
        <dbReference type="ARBA" id="ARBA00023136"/>
    </source>
</evidence>
<dbReference type="AlphaFoldDB" id="A0AAN7ASF9"/>
<dbReference type="GO" id="GO:0030026">
    <property type="term" value="P:intracellular manganese ion homeostasis"/>
    <property type="evidence" value="ECO:0007669"/>
    <property type="project" value="InterPro"/>
</dbReference>
<comment type="similarity">
    <text evidence="2">Belongs to the CCC1 family.</text>
</comment>
<organism evidence="8 9">
    <name type="scientific">Triangularia verruculosa</name>
    <dbReference type="NCBI Taxonomy" id="2587418"/>
    <lineage>
        <taxon>Eukaryota</taxon>
        <taxon>Fungi</taxon>
        <taxon>Dikarya</taxon>
        <taxon>Ascomycota</taxon>
        <taxon>Pezizomycotina</taxon>
        <taxon>Sordariomycetes</taxon>
        <taxon>Sordariomycetidae</taxon>
        <taxon>Sordariales</taxon>
        <taxon>Podosporaceae</taxon>
        <taxon>Triangularia</taxon>
    </lineage>
</organism>
<keyword evidence="5 7" id="KW-0472">Membrane</keyword>
<dbReference type="GO" id="GO:0005384">
    <property type="term" value="F:manganese ion transmembrane transporter activity"/>
    <property type="evidence" value="ECO:0007669"/>
    <property type="project" value="InterPro"/>
</dbReference>
<protein>
    <submittedName>
        <fullName evidence="8">VIT family-domain-containing protein</fullName>
    </submittedName>
</protein>
<dbReference type="EMBL" id="MU863958">
    <property type="protein sequence ID" value="KAK4197678.1"/>
    <property type="molecule type" value="Genomic_DNA"/>
</dbReference>
<sequence>MSRPQPSLSQKLSRIIRGDPPTASQDNLPVYESIPISPSPHKQSLSINRFSDSSSSSITATDLPELITPSPTMSPSIFTTSWSYPVITLTSFLSNFTLGFADGLTVPFALTAGLSSLGNTRTVIYAGMAEICAGSISMGIGGYLAARPSSTAASSTSEEVEEGEKEEASSSDGLLSPCRRCQDSGESDEEVKESPIVAGLAVSVGYLLGGILPLFPYFFVGVENVHVGLAWSFGVCVVALFVFGFVKDFILTRNDKGADGENVRRKRLRKAVWEGVQMALLGSVAAVAAVLCVKAFEGLV</sequence>
<evidence type="ECO:0000256" key="2">
    <source>
        <dbReference type="ARBA" id="ARBA00007049"/>
    </source>
</evidence>
<evidence type="ECO:0000256" key="7">
    <source>
        <dbReference type="SAM" id="Phobius"/>
    </source>
</evidence>
<dbReference type="Proteomes" id="UP001303160">
    <property type="component" value="Unassembled WGS sequence"/>
</dbReference>
<dbReference type="Pfam" id="PF01988">
    <property type="entry name" value="VIT1"/>
    <property type="match status" value="2"/>
</dbReference>
<feature type="region of interest" description="Disordered" evidence="6">
    <location>
        <begin position="1"/>
        <end position="49"/>
    </location>
</feature>
<feature type="transmembrane region" description="Helical" evidence="7">
    <location>
        <begin position="271"/>
        <end position="296"/>
    </location>
</feature>
<dbReference type="PANTHER" id="PTHR31851">
    <property type="entry name" value="FE(2+)/MN(2+) TRANSPORTER PCL1"/>
    <property type="match status" value="1"/>
</dbReference>
<keyword evidence="9" id="KW-1185">Reference proteome</keyword>
<feature type="transmembrane region" description="Helical" evidence="7">
    <location>
        <begin position="231"/>
        <end position="250"/>
    </location>
</feature>
<comment type="caution">
    <text evidence="8">The sequence shown here is derived from an EMBL/GenBank/DDBJ whole genome shotgun (WGS) entry which is preliminary data.</text>
</comment>
<evidence type="ECO:0000313" key="9">
    <source>
        <dbReference type="Proteomes" id="UP001303160"/>
    </source>
</evidence>
<feature type="region of interest" description="Disordered" evidence="6">
    <location>
        <begin position="153"/>
        <end position="187"/>
    </location>
</feature>